<dbReference type="GeneID" id="19319279"/>
<dbReference type="RefSeq" id="XP_007880902.1">
    <property type="nucleotide sequence ID" value="XM_007882711.1"/>
</dbReference>
<feature type="region of interest" description="Disordered" evidence="10">
    <location>
        <begin position="352"/>
        <end position="385"/>
    </location>
</feature>
<dbReference type="KEGG" id="pfp:PFL1_05182"/>
<evidence type="ECO:0000256" key="6">
    <source>
        <dbReference type="ARBA" id="ARBA00022989"/>
    </source>
</evidence>
<accession>A0A061H4C1</accession>
<keyword evidence="3 11" id="KW-0812">Transmembrane</keyword>
<dbReference type="EMBL" id="KE361640">
    <property type="protein sequence ID" value="EPQ27259.1"/>
    <property type="molecule type" value="Genomic_DNA"/>
</dbReference>
<dbReference type="GO" id="GO:0006890">
    <property type="term" value="P:retrograde vesicle-mediated transport, Golgi to endoplasmic reticulum"/>
    <property type="evidence" value="ECO:0007669"/>
    <property type="project" value="InterPro"/>
</dbReference>
<keyword evidence="5" id="KW-0931">ER-Golgi transport</keyword>
<dbReference type="GO" id="GO:0005484">
    <property type="term" value="F:SNAP receptor activity"/>
    <property type="evidence" value="ECO:0007669"/>
    <property type="project" value="InterPro"/>
</dbReference>
<proteinExistence type="inferred from homology"/>
<feature type="transmembrane region" description="Helical" evidence="11">
    <location>
        <begin position="217"/>
        <end position="239"/>
    </location>
</feature>
<dbReference type="Pfam" id="PF03908">
    <property type="entry name" value="Sec20"/>
    <property type="match status" value="1"/>
</dbReference>
<evidence type="ECO:0000256" key="5">
    <source>
        <dbReference type="ARBA" id="ARBA00022892"/>
    </source>
</evidence>
<dbReference type="InterPro" id="IPR005606">
    <property type="entry name" value="Sec20"/>
</dbReference>
<sequence length="385" mass="40729">MAAATAPSSASLPADLAAVHSSFLRSNREIHSFQLPRLHSCSTAAALADYESEVSASIDGLKRTLLDLELAIDDAETSRERDPLATIVRQLKTELETTRQATRKALIAARRNVENSRTASAREGLKLAADSAKERTGGRGGGSSGEDKLMTTSQDVTDALRRTVTLMSAELEKSALSSSLLEESSQTLTTLSSQYGSLSTLMANSAHIIKTMEREDLIGKGILAASMLFFLGCVAYILYVRLVSRGFGILAFFWRILGLGRLFGGGGGVRSVDDIKEKIDMLETAAATTTASLGKAVKEAVRSMPPSLAATAITSAAMAGATKTAAAPSHEAEAVVEEAVWDGHGRLNDLSANPLVDSVEPAGPFGGEASNPTRQYTRPTERVEL</sequence>
<organism evidence="13 14">
    <name type="scientific">Pseudozyma flocculosa PF-1</name>
    <dbReference type="NCBI Taxonomy" id="1277687"/>
    <lineage>
        <taxon>Eukaryota</taxon>
        <taxon>Fungi</taxon>
        <taxon>Dikarya</taxon>
        <taxon>Basidiomycota</taxon>
        <taxon>Ustilaginomycotina</taxon>
        <taxon>Ustilaginomycetes</taxon>
        <taxon>Ustilaginales</taxon>
        <taxon>Ustilaginaceae</taxon>
        <taxon>Pseudozyma</taxon>
    </lineage>
</organism>
<dbReference type="HOGENOM" id="CLU_717913_0_0_1"/>
<evidence type="ECO:0000256" key="10">
    <source>
        <dbReference type="SAM" id="MobiDB-lite"/>
    </source>
</evidence>
<keyword evidence="7" id="KW-0175">Coiled coil</keyword>
<feature type="domain" description="Sec20 C-terminal" evidence="12">
    <location>
        <begin position="152"/>
        <end position="242"/>
    </location>
</feature>
<comment type="subcellular location">
    <subcellularLocation>
        <location evidence="1">Endoplasmic reticulum membrane</location>
        <topology evidence="1">Single-pass type IV membrane protein</topology>
    </subcellularLocation>
</comment>
<dbReference type="AlphaFoldDB" id="A0A061H4C1"/>
<evidence type="ECO:0000256" key="7">
    <source>
        <dbReference type="ARBA" id="ARBA00023054"/>
    </source>
</evidence>
<evidence type="ECO:0000313" key="13">
    <source>
        <dbReference type="EMBL" id="EPQ27259.1"/>
    </source>
</evidence>
<feature type="region of interest" description="Disordered" evidence="10">
    <location>
        <begin position="118"/>
        <end position="152"/>
    </location>
</feature>
<keyword evidence="2" id="KW-0813">Transport</keyword>
<keyword evidence="8 11" id="KW-0472">Membrane</keyword>
<dbReference type="eggNOG" id="ENOG502S7WD">
    <property type="taxonomic scope" value="Eukaryota"/>
</dbReference>
<dbReference type="PANTHER" id="PTHR12825:SF0">
    <property type="entry name" value="VESICLE TRANSPORT PROTEIN SEC20"/>
    <property type="match status" value="1"/>
</dbReference>
<dbReference type="InterPro" id="IPR056173">
    <property type="entry name" value="Sec20_C"/>
</dbReference>
<dbReference type="OrthoDB" id="46868at2759"/>
<keyword evidence="4" id="KW-0256">Endoplasmic reticulum</keyword>
<evidence type="ECO:0000256" key="4">
    <source>
        <dbReference type="ARBA" id="ARBA00022824"/>
    </source>
</evidence>
<evidence type="ECO:0000256" key="8">
    <source>
        <dbReference type="ARBA" id="ARBA00023136"/>
    </source>
</evidence>
<keyword evidence="6 11" id="KW-1133">Transmembrane helix</keyword>
<evidence type="ECO:0000256" key="11">
    <source>
        <dbReference type="SAM" id="Phobius"/>
    </source>
</evidence>
<reference evidence="13 14" key="1">
    <citation type="journal article" date="2013" name="Plant Cell">
        <title>The transition from a phytopathogenic smut ancestor to an anamorphic biocontrol agent deciphered by comparative whole-genome analysis.</title>
        <authorList>
            <person name="Lefebvre F."/>
            <person name="Joly D.L."/>
            <person name="Labbe C."/>
            <person name="Teichmann B."/>
            <person name="Linning R."/>
            <person name="Belzile F."/>
            <person name="Bakkeren G."/>
            <person name="Belanger R.R."/>
        </authorList>
    </citation>
    <scope>NUCLEOTIDE SEQUENCE [LARGE SCALE GENOMIC DNA]</scope>
    <source>
        <strain evidence="13 14">PF-1</strain>
    </source>
</reference>
<name>A0A061H4C1_9BASI</name>
<dbReference type="PANTHER" id="PTHR12825">
    <property type="entry name" value="BNIP1-RELATED"/>
    <property type="match status" value="1"/>
</dbReference>
<evidence type="ECO:0000259" key="12">
    <source>
        <dbReference type="Pfam" id="PF03908"/>
    </source>
</evidence>
<evidence type="ECO:0000313" key="14">
    <source>
        <dbReference type="Proteomes" id="UP000053664"/>
    </source>
</evidence>
<dbReference type="Proteomes" id="UP000053664">
    <property type="component" value="Unassembled WGS sequence"/>
</dbReference>
<evidence type="ECO:0000256" key="9">
    <source>
        <dbReference type="ARBA" id="ARBA00037934"/>
    </source>
</evidence>
<gene>
    <name evidence="13" type="ORF">PFL1_05182</name>
</gene>
<evidence type="ECO:0000256" key="3">
    <source>
        <dbReference type="ARBA" id="ARBA00022692"/>
    </source>
</evidence>
<evidence type="ECO:0000256" key="1">
    <source>
        <dbReference type="ARBA" id="ARBA00004163"/>
    </source>
</evidence>
<dbReference type="GO" id="GO:0031201">
    <property type="term" value="C:SNARE complex"/>
    <property type="evidence" value="ECO:0007669"/>
    <property type="project" value="TreeGrafter"/>
</dbReference>
<evidence type="ECO:0000256" key="2">
    <source>
        <dbReference type="ARBA" id="ARBA00022448"/>
    </source>
</evidence>
<dbReference type="GO" id="GO:0005789">
    <property type="term" value="C:endoplasmic reticulum membrane"/>
    <property type="evidence" value="ECO:0007669"/>
    <property type="project" value="UniProtKB-SubCell"/>
</dbReference>
<protein>
    <recommendedName>
        <fullName evidence="12">Sec20 C-terminal domain-containing protein</fullName>
    </recommendedName>
</protein>
<comment type="similarity">
    <text evidence="9">Belongs to the SEC20 family.</text>
</comment>